<reference evidence="2 3" key="1">
    <citation type="submission" date="2015-11" db="EMBL/GenBank/DDBJ databases">
        <title>Genomes and virulence difference between two physiological races of Phytophthora nicotianae.</title>
        <authorList>
            <person name="Liu H."/>
            <person name="Ma X."/>
            <person name="Yu H."/>
            <person name="Fang D."/>
            <person name="Li Y."/>
            <person name="Wang X."/>
            <person name="Wang W."/>
            <person name="Dong Y."/>
            <person name="Xiao B."/>
        </authorList>
    </citation>
    <scope>NUCLEOTIDE SEQUENCE [LARGE SCALE GENOMIC DNA]</scope>
    <source>
        <strain evidence="3">race 0</strain>
    </source>
</reference>
<keyword evidence="1" id="KW-0472">Membrane</keyword>
<dbReference type="EMBL" id="LNFO01001335">
    <property type="protein sequence ID" value="KUF92454.1"/>
    <property type="molecule type" value="Genomic_DNA"/>
</dbReference>
<name>A0A0W8D7Y2_PHYNI</name>
<dbReference type="AlphaFoldDB" id="A0A0W8D7Y2"/>
<accession>A0A0W8D7Y2</accession>
<gene>
    <name evidence="2" type="ORF">AM587_10006183</name>
</gene>
<dbReference type="Proteomes" id="UP000052943">
    <property type="component" value="Unassembled WGS sequence"/>
</dbReference>
<organism evidence="2 3">
    <name type="scientific">Phytophthora nicotianae</name>
    <name type="common">Potato buckeye rot agent</name>
    <name type="synonym">Phytophthora parasitica</name>
    <dbReference type="NCBI Taxonomy" id="4792"/>
    <lineage>
        <taxon>Eukaryota</taxon>
        <taxon>Sar</taxon>
        <taxon>Stramenopiles</taxon>
        <taxon>Oomycota</taxon>
        <taxon>Peronosporomycetes</taxon>
        <taxon>Peronosporales</taxon>
        <taxon>Peronosporaceae</taxon>
        <taxon>Phytophthora</taxon>
    </lineage>
</organism>
<evidence type="ECO:0000313" key="2">
    <source>
        <dbReference type="EMBL" id="KUF92454.1"/>
    </source>
</evidence>
<protein>
    <submittedName>
        <fullName evidence="2">Uncharacterized protein</fullName>
    </submittedName>
</protein>
<comment type="caution">
    <text evidence="2">The sequence shown here is derived from an EMBL/GenBank/DDBJ whole genome shotgun (WGS) entry which is preliminary data.</text>
</comment>
<evidence type="ECO:0000256" key="1">
    <source>
        <dbReference type="SAM" id="Phobius"/>
    </source>
</evidence>
<proteinExistence type="predicted"/>
<keyword evidence="1" id="KW-1133">Transmembrane helix</keyword>
<feature type="transmembrane region" description="Helical" evidence="1">
    <location>
        <begin position="9"/>
        <end position="33"/>
    </location>
</feature>
<keyword evidence="1" id="KW-0812">Transmembrane</keyword>
<sequence length="84" mass="9574">MGKYDSKLVIFRFCHLLCLTPFLPGIMFCYRFLHSRVSTNTRTTCFQCHITEQDESFEDLAIPDTPQQETIILPLNCAGGASIK</sequence>
<evidence type="ECO:0000313" key="3">
    <source>
        <dbReference type="Proteomes" id="UP000052943"/>
    </source>
</evidence>